<proteinExistence type="predicted"/>
<sequence length="23" mass="2647">MMSSREGSNWTENSCLARAWSSR</sequence>
<reference evidence="1" key="1">
    <citation type="submission" date="2014-11" db="EMBL/GenBank/DDBJ databases">
        <authorList>
            <person name="Amaro Gonzalez C."/>
        </authorList>
    </citation>
    <scope>NUCLEOTIDE SEQUENCE</scope>
</reference>
<protein>
    <submittedName>
        <fullName evidence="1">Uncharacterized protein</fullName>
    </submittedName>
</protein>
<evidence type="ECO:0000313" key="1">
    <source>
        <dbReference type="EMBL" id="JAH83305.1"/>
    </source>
</evidence>
<dbReference type="AlphaFoldDB" id="A0A0E9W194"/>
<organism evidence="1">
    <name type="scientific">Anguilla anguilla</name>
    <name type="common">European freshwater eel</name>
    <name type="synonym">Muraena anguilla</name>
    <dbReference type="NCBI Taxonomy" id="7936"/>
    <lineage>
        <taxon>Eukaryota</taxon>
        <taxon>Metazoa</taxon>
        <taxon>Chordata</taxon>
        <taxon>Craniata</taxon>
        <taxon>Vertebrata</taxon>
        <taxon>Euteleostomi</taxon>
        <taxon>Actinopterygii</taxon>
        <taxon>Neopterygii</taxon>
        <taxon>Teleostei</taxon>
        <taxon>Anguilliformes</taxon>
        <taxon>Anguillidae</taxon>
        <taxon>Anguilla</taxon>
    </lineage>
</organism>
<reference evidence="1" key="2">
    <citation type="journal article" date="2015" name="Fish Shellfish Immunol.">
        <title>Early steps in the European eel (Anguilla anguilla)-Vibrio vulnificus interaction in the gills: Role of the RtxA13 toxin.</title>
        <authorList>
            <person name="Callol A."/>
            <person name="Pajuelo D."/>
            <person name="Ebbesson L."/>
            <person name="Teles M."/>
            <person name="MacKenzie S."/>
            <person name="Amaro C."/>
        </authorList>
    </citation>
    <scope>NUCLEOTIDE SEQUENCE</scope>
</reference>
<name>A0A0E9W194_ANGAN</name>
<accession>A0A0E9W194</accession>
<dbReference type="EMBL" id="GBXM01025272">
    <property type="protein sequence ID" value="JAH83305.1"/>
    <property type="molecule type" value="Transcribed_RNA"/>
</dbReference>